<dbReference type="PROSITE" id="PS50082">
    <property type="entry name" value="WD_REPEATS_2"/>
    <property type="match status" value="12"/>
</dbReference>
<evidence type="ECO:0000313" key="11">
    <source>
        <dbReference type="EMBL" id="QEL16410.1"/>
    </source>
</evidence>
<feature type="repeat" description="WD" evidence="6">
    <location>
        <begin position="571"/>
        <end position="603"/>
    </location>
</feature>
<dbReference type="SMART" id="SM00320">
    <property type="entry name" value="WD40"/>
    <property type="match status" value="14"/>
</dbReference>
<feature type="domain" description="Protein kinase" evidence="10">
    <location>
        <begin position="80"/>
        <end position="412"/>
    </location>
</feature>
<dbReference type="PROSITE" id="PS00108">
    <property type="entry name" value="PROTEIN_KINASE_ST"/>
    <property type="match status" value="1"/>
</dbReference>
<dbReference type="KEGG" id="lrs:PX52LOC_03363"/>
<dbReference type="CDD" id="cd00200">
    <property type="entry name" value="WD40"/>
    <property type="match status" value="2"/>
</dbReference>
<gene>
    <name evidence="11" type="ORF">PX52LOC_03363</name>
</gene>
<dbReference type="InterPro" id="IPR020472">
    <property type="entry name" value="WD40_PAC1"/>
</dbReference>
<proteinExistence type="predicted"/>
<dbReference type="Pfam" id="PF00400">
    <property type="entry name" value="WD40"/>
    <property type="match status" value="11"/>
</dbReference>
<keyword evidence="2 6" id="KW-0853">WD repeat</keyword>
<dbReference type="InterPro" id="IPR036322">
    <property type="entry name" value="WD40_repeat_dom_sf"/>
</dbReference>
<dbReference type="CDD" id="cd14014">
    <property type="entry name" value="STKc_PknB_like"/>
    <property type="match status" value="1"/>
</dbReference>
<dbReference type="RefSeq" id="WP_149111149.1">
    <property type="nucleotide sequence ID" value="NZ_CP042425.1"/>
</dbReference>
<dbReference type="InterPro" id="IPR000719">
    <property type="entry name" value="Prot_kinase_dom"/>
</dbReference>
<dbReference type="Gene3D" id="2.130.10.10">
    <property type="entry name" value="YVTN repeat-like/Quinoprotein amine dehydrogenase"/>
    <property type="match status" value="5"/>
</dbReference>
<dbReference type="GO" id="GO:0005524">
    <property type="term" value="F:ATP binding"/>
    <property type="evidence" value="ECO:0007669"/>
    <property type="project" value="UniProtKB-UniRule"/>
</dbReference>
<evidence type="ECO:0000256" key="5">
    <source>
        <dbReference type="ARBA" id="ARBA00022840"/>
    </source>
</evidence>
<organism evidence="11 12">
    <name type="scientific">Limnoglobus roseus</name>
    <dbReference type="NCBI Taxonomy" id="2598579"/>
    <lineage>
        <taxon>Bacteria</taxon>
        <taxon>Pseudomonadati</taxon>
        <taxon>Planctomycetota</taxon>
        <taxon>Planctomycetia</taxon>
        <taxon>Gemmatales</taxon>
        <taxon>Gemmataceae</taxon>
        <taxon>Limnoglobus</taxon>
    </lineage>
</organism>
<dbReference type="InterPro" id="IPR015943">
    <property type="entry name" value="WD40/YVTN_repeat-like_dom_sf"/>
</dbReference>
<keyword evidence="3" id="KW-0677">Repeat</keyword>
<keyword evidence="9" id="KW-0472">Membrane</keyword>
<dbReference type="SUPFAM" id="SSF50978">
    <property type="entry name" value="WD40 repeat-like"/>
    <property type="match status" value="2"/>
</dbReference>
<keyword evidence="11" id="KW-0808">Transferase</keyword>
<keyword evidence="12" id="KW-1185">Reference proteome</keyword>
<feature type="repeat" description="WD" evidence="6">
    <location>
        <begin position="861"/>
        <end position="902"/>
    </location>
</feature>
<dbReference type="SUPFAM" id="SSF50998">
    <property type="entry name" value="Quinoprotein alcohol dehydrogenase-like"/>
    <property type="match status" value="1"/>
</dbReference>
<feature type="repeat" description="WD" evidence="6">
    <location>
        <begin position="1047"/>
        <end position="1088"/>
    </location>
</feature>
<dbReference type="InterPro" id="IPR001680">
    <property type="entry name" value="WD40_rpt"/>
</dbReference>
<dbReference type="GO" id="GO:0004674">
    <property type="term" value="F:protein serine/threonine kinase activity"/>
    <property type="evidence" value="ECO:0007669"/>
    <property type="project" value="UniProtKB-KW"/>
</dbReference>
<keyword evidence="9" id="KW-1133">Transmembrane helix</keyword>
<dbReference type="InterPro" id="IPR011009">
    <property type="entry name" value="Kinase-like_dom_sf"/>
</dbReference>
<evidence type="ECO:0000256" key="9">
    <source>
        <dbReference type="SAM" id="Phobius"/>
    </source>
</evidence>
<dbReference type="PRINTS" id="PR00320">
    <property type="entry name" value="GPROTEINBRPT"/>
</dbReference>
<dbReference type="InterPro" id="IPR008271">
    <property type="entry name" value="Ser/Thr_kinase_AS"/>
</dbReference>
<feature type="repeat" description="WD" evidence="6">
    <location>
        <begin position="911"/>
        <end position="952"/>
    </location>
</feature>
<protein>
    <submittedName>
        <fullName evidence="11">Serine/threonine protein kinase</fullName>
    </submittedName>
</protein>
<feature type="repeat" description="WD" evidence="6">
    <location>
        <begin position="1012"/>
        <end position="1037"/>
    </location>
</feature>
<dbReference type="PANTHER" id="PTHR19848:SF8">
    <property type="entry name" value="F-BOX AND WD REPEAT DOMAIN CONTAINING 7"/>
    <property type="match status" value="1"/>
</dbReference>
<feature type="repeat" description="WD" evidence="6">
    <location>
        <begin position="1089"/>
        <end position="1120"/>
    </location>
</feature>
<evidence type="ECO:0000256" key="6">
    <source>
        <dbReference type="PROSITE-ProRule" id="PRU00221"/>
    </source>
</evidence>
<dbReference type="Proteomes" id="UP000324974">
    <property type="component" value="Chromosome"/>
</dbReference>
<evidence type="ECO:0000256" key="7">
    <source>
        <dbReference type="PROSITE-ProRule" id="PRU10141"/>
    </source>
</evidence>
<dbReference type="PROSITE" id="PS00678">
    <property type="entry name" value="WD_REPEATS_1"/>
    <property type="match status" value="4"/>
</dbReference>
<feature type="repeat" description="WD" evidence="6">
    <location>
        <begin position="820"/>
        <end position="851"/>
    </location>
</feature>
<dbReference type="InterPro" id="IPR019775">
    <property type="entry name" value="WD40_repeat_CS"/>
</dbReference>
<keyword evidence="1 11" id="KW-0723">Serine/threonine-protein kinase</keyword>
<evidence type="ECO:0000256" key="4">
    <source>
        <dbReference type="ARBA" id="ARBA00022741"/>
    </source>
</evidence>
<keyword evidence="11" id="KW-0418">Kinase</keyword>
<keyword evidence="4 7" id="KW-0547">Nucleotide-binding</keyword>
<evidence type="ECO:0000256" key="3">
    <source>
        <dbReference type="ARBA" id="ARBA00022737"/>
    </source>
</evidence>
<dbReference type="OrthoDB" id="500858at2"/>
<feature type="repeat" description="WD" evidence="6">
    <location>
        <begin position="651"/>
        <end position="692"/>
    </location>
</feature>
<accession>A0A5C1ACE3</accession>
<dbReference type="InterPro" id="IPR017441">
    <property type="entry name" value="Protein_kinase_ATP_BS"/>
</dbReference>
<feature type="transmembrane region" description="Helical" evidence="9">
    <location>
        <begin position="437"/>
        <end position="461"/>
    </location>
</feature>
<evidence type="ECO:0000256" key="8">
    <source>
        <dbReference type="SAM" id="MobiDB-lite"/>
    </source>
</evidence>
<reference evidence="12" key="1">
    <citation type="submission" date="2019-08" db="EMBL/GenBank/DDBJ databases">
        <title>Limnoglobus roseus gen. nov., sp. nov., a novel freshwater planctomycete with a giant genome from the family Gemmataceae.</title>
        <authorList>
            <person name="Kulichevskaya I.S."/>
            <person name="Naumoff D.G."/>
            <person name="Miroshnikov K."/>
            <person name="Ivanova A."/>
            <person name="Philippov D.A."/>
            <person name="Hakobyan A."/>
            <person name="Rijpstra I.C."/>
            <person name="Sinninghe Damste J.S."/>
            <person name="Liesack W."/>
            <person name="Dedysh S.N."/>
        </authorList>
    </citation>
    <scope>NUCLEOTIDE SEQUENCE [LARGE SCALE GENOMIC DNA]</scope>
    <source>
        <strain evidence="12">PX52</strain>
    </source>
</reference>
<dbReference type="PROSITE" id="PS50011">
    <property type="entry name" value="PROTEIN_KINASE_DOM"/>
    <property type="match status" value="1"/>
</dbReference>
<feature type="repeat" description="WD" evidence="6">
    <location>
        <begin position="778"/>
        <end position="819"/>
    </location>
</feature>
<name>A0A5C1ACE3_9BACT</name>
<feature type="region of interest" description="Disordered" evidence="8">
    <location>
        <begin position="174"/>
        <end position="243"/>
    </location>
</feature>
<evidence type="ECO:0000256" key="2">
    <source>
        <dbReference type="ARBA" id="ARBA00022574"/>
    </source>
</evidence>
<dbReference type="PROSITE" id="PS00107">
    <property type="entry name" value="PROTEIN_KINASE_ATP"/>
    <property type="match status" value="1"/>
</dbReference>
<dbReference type="SUPFAM" id="SSF56112">
    <property type="entry name" value="Protein kinase-like (PK-like)"/>
    <property type="match status" value="1"/>
</dbReference>
<dbReference type="Gene3D" id="1.10.510.10">
    <property type="entry name" value="Transferase(Phosphotransferase) domain 1"/>
    <property type="match status" value="1"/>
</dbReference>
<dbReference type="InterPro" id="IPR001245">
    <property type="entry name" value="Ser-Thr/Tyr_kinase_cat_dom"/>
</dbReference>
<dbReference type="Gene3D" id="3.30.200.20">
    <property type="entry name" value="Phosphorylase Kinase, domain 1"/>
    <property type="match status" value="1"/>
</dbReference>
<feature type="repeat" description="WD" evidence="6">
    <location>
        <begin position="1131"/>
        <end position="1172"/>
    </location>
</feature>
<feature type="binding site" evidence="7">
    <location>
        <position position="109"/>
    </location>
    <ligand>
        <name>ATP</name>
        <dbReference type="ChEBI" id="CHEBI:30616"/>
    </ligand>
</feature>
<feature type="repeat" description="WD" evidence="6">
    <location>
        <begin position="619"/>
        <end position="650"/>
    </location>
</feature>
<evidence type="ECO:0000259" key="10">
    <source>
        <dbReference type="PROSITE" id="PS50011"/>
    </source>
</evidence>
<keyword evidence="5 7" id="KW-0067">ATP-binding</keyword>
<feature type="region of interest" description="Disordered" evidence="8">
    <location>
        <begin position="474"/>
        <end position="497"/>
    </location>
</feature>
<feature type="repeat" description="WD" evidence="6">
    <location>
        <begin position="735"/>
        <end position="777"/>
    </location>
</feature>
<sequence length="1466" mass="157487">MDDTSDAHDVLLNQLADEFAARQRAGERPRLEEYCDRHPALAEDIRALFPALVELERAKADIGPELAVTAAPPMTNLGDFRLLREVGRGGMGVVYEADQVSLGRRVAIKLLPFGVLRDPTKRRRFEREAKAAAKLHHTNIVPVHGFGEHEGTPYYVMQYIPGLGLDAVIDELARSPAGGRTPDPTQSGDRAATSEALARSLVGRPDAAPDTLPDSQAGPAPVSLGSSGVHLPGRSGSSVSGSSVSGTTYWESVARIGVQVAGALAYAHRVGVLHRDIKPSNLLLDMDGIVWVTDFGLAKADDSDDLTHTGDLLGTLRYMPPEAFDGKFDARGDVYAIGLTLFELIALRPAFEEGDRNKLVKQVTTGDPPRLGKLRQDAPRNLVTIVEKATEKDPARRYPTAAALADDLQRYLDGRPIAARRATEVERVWMWVRRRPAMAGLVAALVLCLAGGSVVSTVFAVRAEGFARDAEFRERQAKDNQDRAEANERDAIEQGKRADQNLYHAEMPLAVQAWREHRGLPNMRALLNHWLPRGDGPDRRGWEWFYVNSLPYQSLRTLTEGTAGVGRRPCTVAWNAATRRLAEGTAEGRIRIWDADREQTTLTLTAPPPTVLYHGTRWLDWSRDGGKLAAGGHGGAVTVWEIPSGRKLREFPGNNSAIISVAFNADGTRLATWAQSGFVQIWDVLENRLSDQVLHAGSTATAGAWSPDGLSVATGRYDGTVSVSAPRAGAKIDTFQAQVDSIYHVAWSPDGTRLATTSANDFFVNVWDVAEQKTVLPPLRHSHGITVIAWEPTGHRLATGSMDETIKVWDAATGHEETTLRGQRANVVSLAWGPDGRLASGGSDGSLRVWDSVHDQESGTLPGHAGQATAVAWSAGGERLASAGNDGVVRIWDPTARREVQPLRGHDRAQIEPQFGLIRSLAWNPDGTLLASAGLDGVAKVWEVASGREVFATSADRGAVWSVAWNAGGTRLAVGSQDGSIRIVEGLPLAPTVRRDFPAHPGVAKGECRNGVRSLAWSPQGDRLASAGWDRLVKLWNPDGVAVAPAMKGHTSWVFGLAWNPTGTQLASAGTDRIVIIWDAKTGGRFQTLRGHNDFVDAVAWSPDGSRVATASIDNSVRVWVPETGAEAFALRGNSVMFHDVSWRPDGTQLAAAGSDGRVWVWDATRGFERDTTPRALPNIERALAAGTARGDDRRRFAEAYIRAGKPDAAVAVLKDDPAGLARLARELVRQGNGPTAATVRAVALAGLEAKWAKEPENPDWTAELAQALVESDRTREAVPLLTTLACASPTDAALTLKAAALQVWFGLDADYAATCQQVRASVGNKTDPYWTSPVVKVCCLRPLADSAEREAILAMASKGSKDARGLAEYRAGNYAVAAALLATPDAGIKGVAAFFRAMSLFRLGQLDEARRLAAETAAGMKSLPPDDRNPLGGGGVPEDLILWLAHKEAATVMGITAAAPSPMKP</sequence>
<keyword evidence="9" id="KW-0812">Transmembrane</keyword>
<evidence type="ECO:0000313" key="12">
    <source>
        <dbReference type="Proteomes" id="UP000324974"/>
    </source>
</evidence>
<dbReference type="PANTHER" id="PTHR19848">
    <property type="entry name" value="WD40 REPEAT PROTEIN"/>
    <property type="match status" value="1"/>
</dbReference>
<dbReference type="PROSITE" id="PS50294">
    <property type="entry name" value="WD_REPEATS_REGION"/>
    <property type="match status" value="9"/>
</dbReference>
<dbReference type="SMART" id="SM00220">
    <property type="entry name" value="S_TKc"/>
    <property type="match status" value="1"/>
</dbReference>
<dbReference type="EMBL" id="CP042425">
    <property type="protein sequence ID" value="QEL16410.1"/>
    <property type="molecule type" value="Genomic_DNA"/>
</dbReference>
<dbReference type="InterPro" id="IPR011047">
    <property type="entry name" value="Quinoprotein_ADH-like_sf"/>
</dbReference>
<evidence type="ECO:0000256" key="1">
    <source>
        <dbReference type="ARBA" id="ARBA00022527"/>
    </source>
</evidence>
<dbReference type="Pfam" id="PF07714">
    <property type="entry name" value="PK_Tyr_Ser-Thr"/>
    <property type="match status" value="1"/>
</dbReference>